<dbReference type="Proteomes" id="UP001224412">
    <property type="component" value="Unassembled WGS sequence"/>
</dbReference>
<evidence type="ECO:0000313" key="3">
    <source>
        <dbReference type="Proteomes" id="UP001224412"/>
    </source>
</evidence>
<name>A0AAP4BSS7_9CORY</name>
<keyword evidence="1" id="KW-1133">Transmembrane helix</keyword>
<feature type="transmembrane region" description="Helical" evidence="1">
    <location>
        <begin position="216"/>
        <end position="236"/>
    </location>
</feature>
<proteinExistence type="predicted"/>
<evidence type="ECO:0000313" key="2">
    <source>
        <dbReference type="EMBL" id="MDK4307805.1"/>
    </source>
</evidence>
<comment type="caution">
    <text evidence="2">The sequence shown here is derived from an EMBL/GenBank/DDBJ whole genome shotgun (WGS) entry which is preliminary data.</text>
</comment>
<gene>
    <name evidence="2" type="ORF">QPX42_09680</name>
</gene>
<sequence>MNVVRSEIAKLTSLRSTWVYAILLVGSIAGPVVLMGLFASDSTTDFHWNDLLIAGDLFQMLAIIYAAASTSRDLAHGMHGQAFLTQPQRWNWLAAKMLVTGVFVLVLLAVSIGISLVVAPVFGLHLDSSGATSILWAVLIGYPLYAVAAVGLAALVRSQIAAVGLPIVWMLIVEQLLASAAMIYEFLRPVAQLLPNTTFGSLTTGFAFYDYIHTGWAGAAVLIGWLVVLCGLGFLANQKRDVK</sequence>
<dbReference type="RefSeq" id="WP_284599369.1">
    <property type="nucleotide sequence ID" value="NZ_JASNVH010000017.1"/>
</dbReference>
<keyword evidence="1" id="KW-0472">Membrane</keyword>
<dbReference type="AlphaFoldDB" id="A0AAP4BSS7"/>
<reference evidence="2" key="1">
    <citation type="submission" date="2023-05" db="EMBL/GenBank/DDBJ databases">
        <title>Metabolic capabilities are highly conserved among human nasal-associated Corynebacterium species in pangenomic analyses.</title>
        <authorList>
            <person name="Tran T.H."/>
            <person name="Roberts A.Q."/>
            <person name="Escapa I.F."/>
            <person name="Gao W."/>
            <person name="Conlan S."/>
            <person name="Kong H."/>
            <person name="Segre J.A."/>
            <person name="Kelly M.S."/>
            <person name="Lemon K.P."/>
        </authorList>
    </citation>
    <scope>NUCLEOTIDE SEQUENCE</scope>
    <source>
        <strain evidence="2">KPL2773</strain>
    </source>
</reference>
<feature type="transmembrane region" description="Helical" evidence="1">
    <location>
        <begin position="134"/>
        <end position="156"/>
    </location>
</feature>
<feature type="transmembrane region" description="Helical" evidence="1">
    <location>
        <begin position="51"/>
        <end position="68"/>
    </location>
</feature>
<keyword evidence="1" id="KW-0812">Transmembrane</keyword>
<evidence type="ECO:0000256" key="1">
    <source>
        <dbReference type="SAM" id="Phobius"/>
    </source>
</evidence>
<feature type="transmembrane region" description="Helical" evidence="1">
    <location>
        <begin position="18"/>
        <end position="39"/>
    </location>
</feature>
<organism evidence="2 3">
    <name type="scientific">Corynebacterium pseudodiphtheriticum</name>
    <dbReference type="NCBI Taxonomy" id="37637"/>
    <lineage>
        <taxon>Bacteria</taxon>
        <taxon>Bacillati</taxon>
        <taxon>Actinomycetota</taxon>
        <taxon>Actinomycetes</taxon>
        <taxon>Mycobacteriales</taxon>
        <taxon>Corynebacteriaceae</taxon>
        <taxon>Corynebacterium</taxon>
    </lineage>
</organism>
<feature type="transmembrane region" description="Helical" evidence="1">
    <location>
        <begin position="98"/>
        <end position="122"/>
    </location>
</feature>
<protein>
    <submittedName>
        <fullName evidence="2">ABC transporter permease</fullName>
    </submittedName>
</protein>
<feature type="transmembrane region" description="Helical" evidence="1">
    <location>
        <begin position="163"/>
        <end position="184"/>
    </location>
</feature>
<accession>A0AAP4BSS7</accession>
<dbReference type="EMBL" id="JASNVH010000017">
    <property type="protein sequence ID" value="MDK4307805.1"/>
    <property type="molecule type" value="Genomic_DNA"/>
</dbReference>